<accession>A0ABR0N246</accession>
<dbReference type="EMBL" id="JARKNE010000011">
    <property type="protein sequence ID" value="KAK5784623.1"/>
    <property type="molecule type" value="Genomic_DNA"/>
</dbReference>
<keyword evidence="3" id="KW-1185">Reference proteome</keyword>
<name>A0ABR0N246_GOSAR</name>
<reference evidence="2 3" key="1">
    <citation type="submission" date="2023-03" db="EMBL/GenBank/DDBJ databases">
        <title>WGS of Gossypium arboreum.</title>
        <authorList>
            <person name="Yu D."/>
        </authorList>
    </citation>
    <scope>NUCLEOTIDE SEQUENCE [LARGE SCALE GENOMIC DNA]</scope>
    <source>
        <tissue evidence="2">Leaf</tissue>
    </source>
</reference>
<gene>
    <name evidence="2" type="ORF">PVK06_039149</name>
</gene>
<comment type="caution">
    <text evidence="2">The sequence shown here is derived from an EMBL/GenBank/DDBJ whole genome shotgun (WGS) entry which is preliminary data.</text>
</comment>
<dbReference type="PANTHER" id="PTHR46033:SF8">
    <property type="entry name" value="PROTEIN MAINTENANCE OF MERISTEMS-LIKE"/>
    <property type="match status" value="1"/>
</dbReference>
<proteinExistence type="predicted"/>
<dbReference type="InterPro" id="IPR044824">
    <property type="entry name" value="MAIN-like"/>
</dbReference>
<feature type="domain" description="Aminotransferase-like plant mobile" evidence="1">
    <location>
        <begin position="1"/>
        <end position="129"/>
    </location>
</feature>
<dbReference type="InterPro" id="IPR019557">
    <property type="entry name" value="AminoTfrase-like_pln_mobile"/>
</dbReference>
<sequence length="132" mass="15774">MPNKSQNLIHLRWLLKLINFREAGELSLGSALLATLYWEMCRTTQPRKIKIGGCILLLQSWAWYHLPFLRPRVNYPYTFSLVTRWNHDPSYARLPNKLQNIRLLLDQQSKKEFEWTPYEDPAIKECIPEEFL</sequence>
<dbReference type="Proteomes" id="UP001358586">
    <property type="component" value="Chromosome 11"/>
</dbReference>
<evidence type="ECO:0000259" key="1">
    <source>
        <dbReference type="Pfam" id="PF10536"/>
    </source>
</evidence>
<dbReference type="Pfam" id="PF10536">
    <property type="entry name" value="PMD"/>
    <property type="match status" value="1"/>
</dbReference>
<evidence type="ECO:0000313" key="3">
    <source>
        <dbReference type="Proteomes" id="UP001358586"/>
    </source>
</evidence>
<dbReference type="PANTHER" id="PTHR46033">
    <property type="entry name" value="PROTEIN MAIN-LIKE 2"/>
    <property type="match status" value="1"/>
</dbReference>
<protein>
    <recommendedName>
        <fullName evidence="1">Aminotransferase-like plant mobile domain-containing protein</fullName>
    </recommendedName>
</protein>
<organism evidence="2 3">
    <name type="scientific">Gossypium arboreum</name>
    <name type="common">Tree cotton</name>
    <name type="synonym">Gossypium nanking</name>
    <dbReference type="NCBI Taxonomy" id="29729"/>
    <lineage>
        <taxon>Eukaryota</taxon>
        <taxon>Viridiplantae</taxon>
        <taxon>Streptophyta</taxon>
        <taxon>Embryophyta</taxon>
        <taxon>Tracheophyta</taxon>
        <taxon>Spermatophyta</taxon>
        <taxon>Magnoliopsida</taxon>
        <taxon>eudicotyledons</taxon>
        <taxon>Gunneridae</taxon>
        <taxon>Pentapetalae</taxon>
        <taxon>rosids</taxon>
        <taxon>malvids</taxon>
        <taxon>Malvales</taxon>
        <taxon>Malvaceae</taxon>
        <taxon>Malvoideae</taxon>
        <taxon>Gossypium</taxon>
    </lineage>
</organism>
<evidence type="ECO:0000313" key="2">
    <source>
        <dbReference type="EMBL" id="KAK5784623.1"/>
    </source>
</evidence>